<dbReference type="EMBL" id="CAJVRC010000882">
    <property type="protein sequence ID" value="CAG8903521.1"/>
    <property type="molecule type" value="Genomic_DNA"/>
</dbReference>
<gene>
    <name evidence="2" type="ORF">PEGY_LOCUS7354</name>
</gene>
<feature type="region of interest" description="Disordered" evidence="1">
    <location>
        <begin position="485"/>
        <end position="625"/>
    </location>
</feature>
<reference evidence="2" key="1">
    <citation type="submission" date="2021-07" db="EMBL/GenBank/DDBJ databases">
        <authorList>
            <person name="Branca A.L. A."/>
        </authorList>
    </citation>
    <scope>NUCLEOTIDE SEQUENCE</scope>
</reference>
<keyword evidence="3" id="KW-1185">Reference proteome</keyword>
<accession>A0A9W4KKC1</accession>
<feature type="region of interest" description="Disordered" evidence="1">
    <location>
        <begin position="244"/>
        <end position="302"/>
    </location>
</feature>
<feature type="compositionally biased region" description="Basic and acidic residues" evidence="1">
    <location>
        <begin position="285"/>
        <end position="301"/>
    </location>
</feature>
<feature type="compositionally biased region" description="Polar residues" evidence="1">
    <location>
        <begin position="499"/>
        <end position="509"/>
    </location>
</feature>
<organism evidence="2 3">
    <name type="scientific">Penicillium egyptiacum</name>
    <dbReference type="NCBI Taxonomy" id="1303716"/>
    <lineage>
        <taxon>Eukaryota</taxon>
        <taxon>Fungi</taxon>
        <taxon>Dikarya</taxon>
        <taxon>Ascomycota</taxon>
        <taxon>Pezizomycotina</taxon>
        <taxon>Eurotiomycetes</taxon>
        <taxon>Eurotiomycetidae</taxon>
        <taxon>Eurotiales</taxon>
        <taxon>Aspergillaceae</taxon>
        <taxon>Penicillium</taxon>
    </lineage>
</organism>
<comment type="caution">
    <text evidence="2">The sequence shown here is derived from an EMBL/GenBank/DDBJ whole genome shotgun (WGS) entry which is preliminary data.</text>
</comment>
<evidence type="ECO:0000313" key="2">
    <source>
        <dbReference type="EMBL" id="CAG8903521.1"/>
    </source>
</evidence>
<feature type="compositionally biased region" description="Polar residues" evidence="1">
    <location>
        <begin position="21"/>
        <end position="36"/>
    </location>
</feature>
<dbReference type="AlphaFoldDB" id="A0A9W4KKC1"/>
<protein>
    <submittedName>
        <fullName evidence="2">Uncharacterized protein</fullName>
    </submittedName>
</protein>
<feature type="region of interest" description="Disordered" evidence="1">
    <location>
        <begin position="1"/>
        <end position="59"/>
    </location>
</feature>
<name>A0A9W4KKC1_9EURO</name>
<feature type="compositionally biased region" description="Low complexity" evidence="1">
    <location>
        <begin position="581"/>
        <end position="591"/>
    </location>
</feature>
<dbReference type="Proteomes" id="UP001154252">
    <property type="component" value="Unassembled WGS sequence"/>
</dbReference>
<evidence type="ECO:0000313" key="3">
    <source>
        <dbReference type="Proteomes" id="UP001154252"/>
    </source>
</evidence>
<sequence>MPSRHSNMESPRPSEAEAQEPQGTASFVSEELSSGPTLVPPPTSAESDQSDAVDVSPDEAAGLVGNIRRYFRLRRGRNHEFASRHVSPGRVRRHFGSAGRHAGLGLRQQIRGFASRQVDRYRRRRERRRRRREGSPLDNLLASRLARISQPNIEDPVSWERRRLENLLANRQARNSHHNIEDLISQQHDWTVLETRSLQLDEIESHSLPRPTSQIQIRAASLVNSFRSRDSNIAYYGTRHDGNKELWGIDNSDDEPSGDRGSQVRRGRSLRRAGSIVSGAPSDVRGSDHQSRDSSDEEARGRQLLRASSYVSDPWAELWGPINIPSDPSSQVRRSISLRRAGSIVNDAFSRDHPLRELSPQVRRGRSLRRAGSVVSDAFPEVRVRNHPSRETSYEEQRGRQLLRTSSIVTDPWAEFWGPVTLPNDPRPQEEGSNSTDYLQAEAGYDSSEERERLNLRVARWNREVQPFFAGEMLGAVDNVLHHGGIDRDKNNLPRPAPQAQTHASGSVSSRDRIHHFISVLRERSHSTSPNSGRVAGCHAGFDGANDEPDTGAGGARDLTGTGPGTDVNAGGSANEDAGEPSSSLRSAPPRSSEDSVDRGGGDGSSSSDENAGGDDDDTGWRCYPGVGGVGNERWRHRSGSHVTHIEEWDASSEDSDDSGGARLPFVACLTRPASPEAPTESDEELSTLAPGIIITPPDHEAQYTGEQWVNPHLLHPGYNALFYQSR</sequence>
<evidence type="ECO:0000256" key="1">
    <source>
        <dbReference type="SAM" id="MobiDB-lite"/>
    </source>
</evidence>
<proteinExistence type="predicted"/>
<dbReference type="OrthoDB" id="4364827at2759"/>
<feature type="compositionally biased region" description="Basic and acidic residues" evidence="1">
    <location>
        <begin position="592"/>
        <end position="601"/>
    </location>
</feature>